<protein>
    <submittedName>
        <fullName evidence="2">Uncharacterized protein</fullName>
    </submittedName>
</protein>
<gene>
    <name evidence="2" type="ORF">GCM10007977_024330</name>
</gene>
<feature type="region of interest" description="Disordered" evidence="1">
    <location>
        <begin position="118"/>
        <end position="142"/>
    </location>
</feature>
<feature type="compositionally biased region" description="Low complexity" evidence="1">
    <location>
        <begin position="178"/>
        <end position="197"/>
    </location>
</feature>
<organism evidence="2 3">
    <name type="scientific">Dactylosporangium sucinum</name>
    <dbReference type="NCBI Taxonomy" id="1424081"/>
    <lineage>
        <taxon>Bacteria</taxon>
        <taxon>Bacillati</taxon>
        <taxon>Actinomycetota</taxon>
        <taxon>Actinomycetes</taxon>
        <taxon>Micromonosporales</taxon>
        <taxon>Micromonosporaceae</taxon>
        <taxon>Dactylosporangium</taxon>
    </lineage>
</organism>
<feature type="compositionally biased region" description="Pro residues" evidence="1">
    <location>
        <begin position="202"/>
        <end position="220"/>
    </location>
</feature>
<comment type="caution">
    <text evidence="2">The sequence shown here is derived from an EMBL/GenBank/DDBJ whole genome shotgun (WGS) entry which is preliminary data.</text>
</comment>
<reference evidence="2" key="1">
    <citation type="journal article" date="2014" name="Int. J. Syst. Evol. Microbiol.">
        <title>Complete genome sequence of Corynebacterium casei LMG S-19264T (=DSM 44701T), isolated from a smear-ripened cheese.</title>
        <authorList>
            <consortium name="US DOE Joint Genome Institute (JGI-PGF)"/>
            <person name="Walter F."/>
            <person name="Albersmeier A."/>
            <person name="Kalinowski J."/>
            <person name="Ruckert C."/>
        </authorList>
    </citation>
    <scope>NUCLEOTIDE SEQUENCE</scope>
    <source>
        <strain evidence="2">JCM 19831</strain>
    </source>
</reference>
<proteinExistence type="predicted"/>
<keyword evidence="3" id="KW-1185">Reference proteome</keyword>
<sequence length="337" mass="36395">MGLEGVVGLIFVVVVCCYAVKTAVADSVYAIRGQTPPRVKLRMAELQKTGKARYSFWDYLGDLFQHALEERRKVRDARRADPLAGRGPLRRFLSKWWAKQWEEAWDAWLDRQEKKEQAKADRAERRRSKPAEGDPIDDDAPLWRRWSAGVGNWFRKLFKVDVDRDGDGGAVDDDTEYQGPQASQGPSGGPQQPAPTGSGRGGPPPENAVPQRPAPRPAATPQPGDQPLATVIPMFKEESTMSDAPEVTGLGTATQYAGGMAQAHASSVAATEQFVANLQGNGVSGEVISAATAAQEASNAAAAAWDRANQVLTQHSQVKEAYDANPGAGSKEFVTAE</sequence>
<feature type="region of interest" description="Disordered" evidence="1">
    <location>
        <begin position="164"/>
        <end position="247"/>
    </location>
</feature>
<evidence type="ECO:0000256" key="1">
    <source>
        <dbReference type="SAM" id="MobiDB-lite"/>
    </source>
</evidence>
<evidence type="ECO:0000313" key="2">
    <source>
        <dbReference type="EMBL" id="GGM22292.1"/>
    </source>
</evidence>
<dbReference type="EMBL" id="BMPI01000010">
    <property type="protein sequence ID" value="GGM22292.1"/>
    <property type="molecule type" value="Genomic_DNA"/>
</dbReference>
<dbReference type="AlphaFoldDB" id="A0A917WR99"/>
<dbReference type="RefSeq" id="WP_190249890.1">
    <property type="nucleotide sequence ID" value="NZ_BMPI01000010.1"/>
</dbReference>
<evidence type="ECO:0000313" key="3">
    <source>
        <dbReference type="Proteomes" id="UP000642070"/>
    </source>
</evidence>
<reference evidence="2" key="2">
    <citation type="submission" date="2020-09" db="EMBL/GenBank/DDBJ databases">
        <authorList>
            <person name="Sun Q."/>
            <person name="Ohkuma M."/>
        </authorList>
    </citation>
    <scope>NUCLEOTIDE SEQUENCE</scope>
    <source>
        <strain evidence="2">JCM 19831</strain>
    </source>
</reference>
<name>A0A917WR99_9ACTN</name>
<accession>A0A917WR99</accession>
<feature type="compositionally biased region" description="Basic and acidic residues" evidence="1">
    <location>
        <begin position="118"/>
        <end position="132"/>
    </location>
</feature>
<dbReference type="Proteomes" id="UP000642070">
    <property type="component" value="Unassembled WGS sequence"/>
</dbReference>